<comment type="cofactor">
    <cofactor evidence="8">
        <name>[4Fe-4S] cluster</name>
        <dbReference type="ChEBI" id="CHEBI:49883"/>
    </cofactor>
    <text evidence="8">Binds 1 [4Fe-4S] cluster. The cluster is coordinated with 3 cysteines and an exchangeable S-adenosyl-L-methionine.</text>
</comment>
<evidence type="ECO:0000256" key="1">
    <source>
        <dbReference type="ARBA" id="ARBA00022485"/>
    </source>
</evidence>
<protein>
    <recommendedName>
        <fullName evidence="8">7-carboxy-7-deazaguanine synthase</fullName>
        <shortName evidence="8">CDG synthase</shortName>
        <ecNumber evidence="8">4.3.99.3</ecNumber>
    </recommendedName>
    <alternativeName>
        <fullName evidence="8">Queuosine biosynthesis protein QueE</fullName>
    </alternativeName>
</protein>
<dbReference type="Proteomes" id="UP000176204">
    <property type="component" value="Chromosome I"/>
</dbReference>
<comment type="caution">
    <text evidence="8">Lacks conserved residue(s) required for the propagation of feature annotation.</text>
</comment>
<dbReference type="Pfam" id="PF04055">
    <property type="entry name" value="Radical_SAM"/>
    <property type="match status" value="1"/>
</dbReference>
<dbReference type="SFLD" id="SFLDS00029">
    <property type="entry name" value="Radical_SAM"/>
    <property type="match status" value="1"/>
</dbReference>
<dbReference type="PANTHER" id="PTHR42836">
    <property type="entry name" value="7-CARBOXY-7-DEAZAGUANINE SYNTHASE"/>
    <property type="match status" value="1"/>
</dbReference>
<dbReference type="OrthoDB" id="9792276at2"/>
<comment type="catalytic activity">
    <reaction evidence="8">
        <text>6-carboxy-5,6,7,8-tetrahydropterin + H(+) = 7-carboxy-7-carbaguanine + NH4(+)</text>
        <dbReference type="Rhea" id="RHEA:27974"/>
        <dbReference type="ChEBI" id="CHEBI:15378"/>
        <dbReference type="ChEBI" id="CHEBI:28938"/>
        <dbReference type="ChEBI" id="CHEBI:61032"/>
        <dbReference type="ChEBI" id="CHEBI:61036"/>
        <dbReference type="EC" id="4.3.99.3"/>
    </reaction>
</comment>
<name>A0A1C7PB06_9BACT</name>
<feature type="binding site" evidence="8">
    <location>
        <begin position="41"/>
        <end position="43"/>
    </location>
    <ligand>
        <name>S-adenosyl-L-methionine</name>
        <dbReference type="ChEBI" id="CHEBI:59789"/>
    </ligand>
</feature>
<gene>
    <name evidence="8" type="primary">queE</name>
    <name evidence="10" type="ORF">PYTT_0720</name>
</gene>
<comment type="pathway">
    <text evidence="8">Purine metabolism; 7-cyano-7-deazaguanine biosynthesis.</text>
</comment>
<evidence type="ECO:0000256" key="8">
    <source>
        <dbReference type="HAMAP-Rule" id="MF_00917"/>
    </source>
</evidence>
<dbReference type="InterPro" id="IPR007197">
    <property type="entry name" value="rSAM"/>
</dbReference>
<evidence type="ECO:0000256" key="4">
    <source>
        <dbReference type="ARBA" id="ARBA00022842"/>
    </source>
</evidence>
<keyword evidence="5 8" id="KW-0408">Iron</keyword>
<dbReference type="AlphaFoldDB" id="A0A1C7PB06"/>
<dbReference type="InterPro" id="IPR058240">
    <property type="entry name" value="rSAM_sf"/>
</dbReference>
<evidence type="ECO:0000256" key="7">
    <source>
        <dbReference type="ARBA" id="ARBA00023239"/>
    </source>
</evidence>
<evidence type="ECO:0000256" key="2">
    <source>
        <dbReference type="ARBA" id="ARBA00022691"/>
    </source>
</evidence>
<dbReference type="GO" id="GO:0008616">
    <property type="term" value="P:tRNA queuosine(34) biosynthetic process"/>
    <property type="evidence" value="ECO:0007669"/>
    <property type="project" value="UniProtKB-UniRule"/>
</dbReference>
<dbReference type="EMBL" id="LT629973">
    <property type="protein sequence ID" value="SEH78454.1"/>
    <property type="molecule type" value="Genomic_DNA"/>
</dbReference>
<evidence type="ECO:0000256" key="6">
    <source>
        <dbReference type="ARBA" id="ARBA00023014"/>
    </source>
</evidence>
<keyword evidence="6 8" id="KW-0411">Iron-sulfur</keyword>
<dbReference type="EC" id="4.3.99.3" evidence="8"/>
<dbReference type="PATRIC" id="fig|1679444.3.peg.970"/>
<keyword evidence="7 8" id="KW-0456">Lyase</keyword>
<feature type="binding site" evidence="8">
    <location>
        <position position="85"/>
    </location>
    <ligand>
        <name>substrate</name>
    </ligand>
</feature>
<dbReference type="InterPro" id="IPR024924">
    <property type="entry name" value="7-CO-7-deazaguanine_synth-like"/>
</dbReference>
<feature type="binding site" evidence="8">
    <location>
        <position position="87"/>
    </location>
    <ligand>
        <name>S-adenosyl-L-methionine</name>
        <dbReference type="ChEBI" id="CHEBI:59789"/>
    </ligand>
</feature>
<dbReference type="HAMAP" id="MF_00917">
    <property type="entry name" value="QueE"/>
    <property type="match status" value="1"/>
</dbReference>
<comment type="cofactor">
    <cofactor evidence="8">
        <name>Mg(2+)</name>
        <dbReference type="ChEBI" id="CHEBI:18420"/>
    </cofactor>
</comment>
<feature type="binding site" evidence="8">
    <location>
        <position position="44"/>
    </location>
    <ligand>
        <name>Mg(2+)</name>
        <dbReference type="ChEBI" id="CHEBI:18420"/>
    </ligand>
</feature>
<keyword evidence="8" id="KW-0671">Queuosine biosynthesis</keyword>
<evidence type="ECO:0000313" key="11">
    <source>
        <dbReference type="Proteomes" id="UP000176204"/>
    </source>
</evidence>
<feature type="binding site" evidence="8">
    <location>
        <begin position="16"/>
        <end position="18"/>
    </location>
    <ligand>
        <name>substrate</name>
    </ligand>
</feature>
<keyword evidence="11" id="KW-1185">Reference proteome</keyword>
<reference evidence="11" key="1">
    <citation type="submission" date="2016-09" db="EMBL/GenBank/DDBJ databases">
        <authorList>
            <person name="Koehorst J."/>
        </authorList>
    </citation>
    <scope>NUCLEOTIDE SEQUENCE [LARGE SCALE GENOMIC DNA]</scope>
</reference>
<dbReference type="GO" id="GO:1904047">
    <property type="term" value="F:S-adenosyl-L-methionine binding"/>
    <property type="evidence" value="ECO:0007669"/>
    <property type="project" value="UniProtKB-UniRule"/>
</dbReference>
<proteinExistence type="inferred from homology"/>
<dbReference type="SUPFAM" id="SSF102114">
    <property type="entry name" value="Radical SAM enzymes"/>
    <property type="match status" value="1"/>
</dbReference>
<evidence type="ECO:0000256" key="3">
    <source>
        <dbReference type="ARBA" id="ARBA00022723"/>
    </source>
</evidence>
<feature type="binding site" evidence="8">
    <location>
        <position position="39"/>
    </location>
    <ligand>
        <name>[4Fe-4S] cluster</name>
        <dbReference type="ChEBI" id="CHEBI:49883"/>
        <note>4Fe-4S-S-AdoMet</note>
    </ligand>
</feature>
<dbReference type="PIRSF" id="PIRSF000370">
    <property type="entry name" value="QueE"/>
    <property type="match status" value="1"/>
</dbReference>
<comment type="cofactor">
    <cofactor evidence="8">
        <name>S-adenosyl-L-methionine</name>
        <dbReference type="ChEBI" id="CHEBI:59789"/>
    </cofactor>
    <text evidence="8">Binds 1 S-adenosyl-L-methionine per subunit.</text>
</comment>
<evidence type="ECO:0000259" key="9">
    <source>
        <dbReference type="PROSITE" id="PS51918"/>
    </source>
</evidence>
<dbReference type="GO" id="GO:0000287">
    <property type="term" value="F:magnesium ion binding"/>
    <property type="evidence" value="ECO:0007669"/>
    <property type="project" value="UniProtKB-UniRule"/>
</dbReference>
<organism evidence="10 11">
    <name type="scientific">Akkermansia glycaniphila</name>
    <dbReference type="NCBI Taxonomy" id="1679444"/>
    <lineage>
        <taxon>Bacteria</taxon>
        <taxon>Pseudomonadati</taxon>
        <taxon>Verrucomicrobiota</taxon>
        <taxon>Verrucomicrobiia</taxon>
        <taxon>Verrucomicrobiales</taxon>
        <taxon>Akkermansiaceae</taxon>
        <taxon>Akkermansia</taxon>
    </lineage>
</organism>
<dbReference type="PANTHER" id="PTHR42836:SF1">
    <property type="entry name" value="7-CARBOXY-7-DEAZAGUANINE SYNTHASE"/>
    <property type="match status" value="1"/>
</dbReference>
<keyword evidence="4 8" id="KW-0460">Magnesium</keyword>
<sequence length="234" mass="25812">MKLARLNSVPEIFYSVQGEGVSQGSPTVFLRLAGCNLACSWCDTAYSWKRQEAEEMTPHQVLRAIMDIVEAESPEDSPCRHIVITGGEPLLQQQELGELLGLLDGWRVEIETNGTQAPSGELAARVDQWNVSPKLSHSGNRTGRALVPDTLAAFAATGNAWFKFVIAHESDWEEIRQTAETAGIPRSRILLMPMATTRAELAAARAHVIGICLQHNVRYSDRLHIAVWDSRQGV</sequence>
<dbReference type="RefSeq" id="WP_067776836.1">
    <property type="nucleotide sequence ID" value="NZ_LIGX01000032.1"/>
</dbReference>
<comment type="subunit">
    <text evidence="8">Homodimer.</text>
</comment>
<dbReference type="Gene3D" id="3.20.20.70">
    <property type="entry name" value="Aldolase class I"/>
    <property type="match status" value="1"/>
</dbReference>
<keyword evidence="3 8" id="KW-0479">Metal-binding</keyword>
<dbReference type="STRING" id="1679444.PYTT_0720"/>
<feature type="binding site" evidence="8">
    <location>
        <begin position="132"/>
        <end position="134"/>
    </location>
    <ligand>
        <name>S-adenosyl-L-methionine</name>
        <dbReference type="ChEBI" id="CHEBI:59789"/>
    </ligand>
</feature>
<feature type="binding site" evidence="8">
    <location>
        <position position="42"/>
    </location>
    <ligand>
        <name>[4Fe-4S] cluster</name>
        <dbReference type="ChEBI" id="CHEBI:49883"/>
        <note>4Fe-4S-S-AdoMet</note>
    </ligand>
</feature>
<feature type="binding site" evidence="8">
    <location>
        <position position="31"/>
    </location>
    <ligand>
        <name>substrate</name>
    </ligand>
</feature>
<evidence type="ECO:0000256" key="5">
    <source>
        <dbReference type="ARBA" id="ARBA00023004"/>
    </source>
</evidence>
<feature type="domain" description="Radical SAM core" evidence="9">
    <location>
        <begin position="22"/>
        <end position="230"/>
    </location>
</feature>
<dbReference type="InterPro" id="IPR013785">
    <property type="entry name" value="Aldolase_TIM"/>
</dbReference>
<evidence type="ECO:0000313" key="10">
    <source>
        <dbReference type="EMBL" id="SEH78454.1"/>
    </source>
</evidence>
<dbReference type="GO" id="GO:0016840">
    <property type="term" value="F:carbon-nitrogen lyase activity"/>
    <property type="evidence" value="ECO:0007669"/>
    <property type="project" value="UniProtKB-UniRule"/>
</dbReference>
<keyword evidence="1 8" id="KW-0004">4Fe-4S</keyword>
<dbReference type="UniPathway" id="UPA00391"/>
<comment type="function">
    <text evidence="8">Catalyzes the complex heterocyclic radical-mediated conversion of 6-carboxy-5,6,7,8-tetrahydropterin (CPH4) to 7-carboxy-7-deazaguanine (CDG), a step common to the biosynthetic pathways of all 7-deazapurine-containing compounds.</text>
</comment>
<feature type="binding site" evidence="8">
    <location>
        <position position="35"/>
    </location>
    <ligand>
        <name>[4Fe-4S] cluster</name>
        <dbReference type="ChEBI" id="CHEBI:49883"/>
        <note>4Fe-4S-S-AdoMet</note>
    </ligand>
</feature>
<keyword evidence="2 8" id="KW-0949">S-adenosyl-L-methionine</keyword>
<comment type="similarity">
    <text evidence="8">Belongs to the radical SAM superfamily. 7-carboxy-7-deazaguanine synthase family.</text>
</comment>
<accession>A0A1C7PB06</accession>
<dbReference type="KEGG" id="agl:PYTT_0720"/>
<dbReference type="GO" id="GO:0051539">
    <property type="term" value="F:4 iron, 4 sulfur cluster binding"/>
    <property type="evidence" value="ECO:0007669"/>
    <property type="project" value="UniProtKB-UniRule"/>
</dbReference>
<dbReference type="PROSITE" id="PS51918">
    <property type="entry name" value="RADICAL_SAM"/>
    <property type="match status" value="1"/>
</dbReference>